<protein>
    <submittedName>
        <fullName evidence="7">UDP-2,3-diacylglucosamine hydrolase</fullName>
    </submittedName>
</protein>
<proteinExistence type="predicted"/>
<dbReference type="Gene3D" id="3.60.21.10">
    <property type="match status" value="1"/>
</dbReference>
<sequence>MRSGKRGFGAEVRLKEGAWFIADAHYAHYNPALYRFLSSIEASDLPPQMILMGDIFDLLFADAPNSIEPNLKMVDLLKRISESCEVIYLEGNHDFGLEKLFGETMRVVKRADQPLMASFGPQRVALHHGDLLQGVMYEIYTALIRNPSIDRLLNRIDTLKAGAIIGWLENYNRKKEPCYRIEGFETRMRQRLDLLMKRYDFDIWVEGHYHQDMGFEHRGRRYRNLPAFACDQSWVVVKSSPNGIDFEEKKVRNVV</sequence>
<dbReference type="InterPro" id="IPR004843">
    <property type="entry name" value="Calcineurin-like_PHP"/>
</dbReference>
<dbReference type="Pfam" id="PF00149">
    <property type="entry name" value="Metallophos"/>
    <property type="match status" value="1"/>
</dbReference>
<keyword evidence="8" id="KW-1185">Reference proteome</keyword>
<dbReference type="SUPFAM" id="SSF56300">
    <property type="entry name" value="Metallo-dependent phosphatases"/>
    <property type="match status" value="1"/>
</dbReference>
<gene>
    <name evidence="7" type="ORF">HCR_19070</name>
</gene>
<dbReference type="EMBL" id="AP027370">
    <property type="protein sequence ID" value="BDY13595.1"/>
    <property type="molecule type" value="Genomic_DNA"/>
</dbReference>
<evidence type="ECO:0000256" key="3">
    <source>
        <dbReference type="ARBA" id="ARBA00022723"/>
    </source>
</evidence>
<keyword evidence="3" id="KW-0479">Metal-binding</keyword>
<evidence type="ECO:0000256" key="5">
    <source>
        <dbReference type="ARBA" id="ARBA00023211"/>
    </source>
</evidence>
<evidence type="ECO:0000313" key="7">
    <source>
        <dbReference type="EMBL" id="BDY13595.1"/>
    </source>
</evidence>
<dbReference type="Proteomes" id="UP001321445">
    <property type="component" value="Chromosome"/>
</dbReference>
<name>A0ABN6WWN8_9BACT</name>
<keyword evidence="5" id="KW-0464">Manganese</keyword>
<keyword evidence="1" id="KW-1003">Cell membrane</keyword>
<dbReference type="PANTHER" id="PTHR34990">
    <property type="entry name" value="UDP-2,3-DIACYLGLUCOSAMINE HYDROLASE-RELATED"/>
    <property type="match status" value="1"/>
</dbReference>
<dbReference type="InterPro" id="IPR029052">
    <property type="entry name" value="Metallo-depent_PP-like"/>
</dbReference>
<keyword evidence="4" id="KW-0472">Membrane</keyword>
<organism evidence="7 8">
    <name type="scientific">Hydrogenimonas cancrithermarum</name>
    <dbReference type="NCBI Taxonomy" id="2993563"/>
    <lineage>
        <taxon>Bacteria</taxon>
        <taxon>Pseudomonadati</taxon>
        <taxon>Campylobacterota</taxon>
        <taxon>Epsilonproteobacteria</taxon>
        <taxon>Campylobacterales</taxon>
        <taxon>Hydrogenimonadaceae</taxon>
        <taxon>Hydrogenimonas</taxon>
    </lineage>
</organism>
<evidence type="ECO:0000256" key="2">
    <source>
        <dbReference type="ARBA" id="ARBA00022519"/>
    </source>
</evidence>
<keyword evidence="7" id="KW-0378">Hydrolase</keyword>
<evidence type="ECO:0000256" key="4">
    <source>
        <dbReference type="ARBA" id="ARBA00023136"/>
    </source>
</evidence>
<dbReference type="RefSeq" id="WP_286336543.1">
    <property type="nucleotide sequence ID" value="NZ_AP027370.1"/>
</dbReference>
<keyword evidence="2" id="KW-0997">Cell inner membrane</keyword>
<evidence type="ECO:0000313" key="8">
    <source>
        <dbReference type="Proteomes" id="UP001321445"/>
    </source>
</evidence>
<feature type="domain" description="Calcineurin-like phosphoesterase" evidence="6">
    <location>
        <begin position="19"/>
        <end position="211"/>
    </location>
</feature>
<evidence type="ECO:0000256" key="1">
    <source>
        <dbReference type="ARBA" id="ARBA00022475"/>
    </source>
</evidence>
<accession>A0ABN6WWN8</accession>
<dbReference type="GO" id="GO:0016787">
    <property type="term" value="F:hydrolase activity"/>
    <property type="evidence" value="ECO:0007669"/>
    <property type="project" value="UniProtKB-KW"/>
</dbReference>
<reference evidence="7 8" key="1">
    <citation type="submission" date="2023-03" db="EMBL/GenBank/DDBJ databases">
        <title>Description of Hydrogenimonas sp. ISO32.</title>
        <authorList>
            <person name="Mino S."/>
            <person name="Fukazawa S."/>
            <person name="Sawabe T."/>
        </authorList>
    </citation>
    <scope>NUCLEOTIDE SEQUENCE [LARGE SCALE GENOMIC DNA]</scope>
    <source>
        <strain evidence="7 8">ISO32</strain>
    </source>
</reference>
<evidence type="ECO:0000259" key="6">
    <source>
        <dbReference type="Pfam" id="PF00149"/>
    </source>
</evidence>
<dbReference type="InterPro" id="IPR043461">
    <property type="entry name" value="LpxH-like"/>
</dbReference>